<dbReference type="AlphaFoldDB" id="A0A8T2TNS0"/>
<accession>A0A8T2TNS0</accession>
<feature type="chain" id="PRO_5035933575" evidence="1">
    <location>
        <begin position="17"/>
        <end position="39"/>
    </location>
</feature>
<sequence>MIVFTFHIAFFAETNALVSTVISPRYTSSTVECQGKNQR</sequence>
<proteinExistence type="predicted"/>
<gene>
    <name evidence="2" type="ORF">KP509_12G037300</name>
</gene>
<evidence type="ECO:0000313" key="2">
    <source>
        <dbReference type="EMBL" id="KAH7423054.1"/>
    </source>
</evidence>
<evidence type="ECO:0000313" key="3">
    <source>
        <dbReference type="Proteomes" id="UP000825935"/>
    </source>
</evidence>
<organism evidence="2 3">
    <name type="scientific">Ceratopteris richardii</name>
    <name type="common">Triangle waterfern</name>
    <dbReference type="NCBI Taxonomy" id="49495"/>
    <lineage>
        <taxon>Eukaryota</taxon>
        <taxon>Viridiplantae</taxon>
        <taxon>Streptophyta</taxon>
        <taxon>Embryophyta</taxon>
        <taxon>Tracheophyta</taxon>
        <taxon>Polypodiopsida</taxon>
        <taxon>Polypodiidae</taxon>
        <taxon>Polypodiales</taxon>
        <taxon>Pteridineae</taxon>
        <taxon>Pteridaceae</taxon>
        <taxon>Parkerioideae</taxon>
        <taxon>Ceratopteris</taxon>
    </lineage>
</organism>
<feature type="signal peptide" evidence="1">
    <location>
        <begin position="1"/>
        <end position="16"/>
    </location>
</feature>
<reference evidence="2" key="1">
    <citation type="submission" date="2021-08" db="EMBL/GenBank/DDBJ databases">
        <title>WGS assembly of Ceratopteris richardii.</title>
        <authorList>
            <person name="Marchant D.B."/>
            <person name="Chen G."/>
            <person name="Jenkins J."/>
            <person name="Shu S."/>
            <person name="Leebens-Mack J."/>
            <person name="Grimwood J."/>
            <person name="Schmutz J."/>
            <person name="Soltis P."/>
            <person name="Soltis D."/>
            <person name="Chen Z.-H."/>
        </authorList>
    </citation>
    <scope>NUCLEOTIDE SEQUENCE</scope>
    <source>
        <strain evidence="2">Whitten #5841</strain>
        <tissue evidence="2">Leaf</tissue>
    </source>
</reference>
<evidence type="ECO:0000256" key="1">
    <source>
        <dbReference type="SAM" id="SignalP"/>
    </source>
</evidence>
<dbReference type="EMBL" id="CM035417">
    <property type="protein sequence ID" value="KAH7423054.1"/>
    <property type="molecule type" value="Genomic_DNA"/>
</dbReference>
<comment type="caution">
    <text evidence="2">The sequence shown here is derived from an EMBL/GenBank/DDBJ whole genome shotgun (WGS) entry which is preliminary data.</text>
</comment>
<protein>
    <submittedName>
        <fullName evidence="2">Uncharacterized protein</fullName>
    </submittedName>
</protein>
<keyword evidence="1" id="KW-0732">Signal</keyword>
<name>A0A8T2TNS0_CERRI</name>
<dbReference type="Proteomes" id="UP000825935">
    <property type="component" value="Chromosome 12"/>
</dbReference>
<keyword evidence="3" id="KW-1185">Reference proteome</keyword>